<evidence type="ECO:0000256" key="6">
    <source>
        <dbReference type="PIRSR" id="PIRSR001430-2"/>
    </source>
</evidence>
<dbReference type="AlphaFoldDB" id="A0AB37ZYW9"/>
<name>A0AB37ZYW9_9LACT</name>
<dbReference type="SUPFAM" id="SSF55120">
    <property type="entry name" value="Pseudouridine synthase"/>
    <property type="match status" value="1"/>
</dbReference>
<dbReference type="EMBL" id="FNQH01000002">
    <property type="protein sequence ID" value="SEA24525.1"/>
    <property type="molecule type" value="Genomic_DNA"/>
</dbReference>
<sequence>MPPMSTQRFKCIVQYDGTGYVGYQVQPNGNSVQTEIEKALKKMSNGQIIPIHASGRTDSGVHALGQVIHFDYPAAIKPDHLLRALNSLLPDDILITSVEFAPEEFHSRYHAMGKKYIYRVDLDRFPKPFKRLYTTHHPYRFNMTNLEQAIKKLEGEHDFTSFCSTKTDKTDLVRTVYEASVRKDEENNELVFTFRGNGFLYNMIRIFVGTLLQIADGLKKVEEIDRLLEVKDRRQAGPTAPSQGLYLVEVYYDEEKLKNG</sequence>
<comment type="function">
    <text evidence="4">Formation of pseudouridine at positions 38, 39 and 40 in the anticodon stem and loop of transfer RNAs.</text>
</comment>
<dbReference type="GO" id="GO:0031119">
    <property type="term" value="P:tRNA pseudouridine synthesis"/>
    <property type="evidence" value="ECO:0007669"/>
    <property type="project" value="UniProtKB-UniRule"/>
</dbReference>
<feature type="binding site" evidence="4 6">
    <location>
        <position position="116"/>
    </location>
    <ligand>
        <name>substrate</name>
    </ligand>
</feature>
<comment type="caution">
    <text evidence="9">The sequence shown here is derived from an EMBL/GenBank/DDBJ whole genome shotgun (WGS) entry which is preliminary data.</text>
</comment>
<feature type="domain" description="Pseudouridine synthase I TruA alpha/beta" evidence="8">
    <location>
        <begin position="12"/>
        <end position="109"/>
    </location>
</feature>
<dbReference type="PIRSF" id="PIRSF001430">
    <property type="entry name" value="tRNA_psdUrid_synth"/>
    <property type="match status" value="1"/>
</dbReference>
<organism evidence="9 10">
    <name type="scientific">Trichococcus collinsii</name>
    <dbReference type="NCBI Taxonomy" id="157076"/>
    <lineage>
        <taxon>Bacteria</taxon>
        <taxon>Bacillati</taxon>
        <taxon>Bacillota</taxon>
        <taxon>Bacilli</taxon>
        <taxon>Lactobacillales</taxon>
        <taxon>Carnobacteriaceae</taxon>
        <taxon>Trichococcus</taxon>
    </lineage>
</organism>
<dbReference type="InterPro" id="IPR020095">
    <property type="entry name" value="PsdUridine_synth_TruA_C"/>
</dbReference>
<keyword evidence="10" id="KW-1185">Reference proteome</keyword>
<dbReference type="FunFam" id="3.30.70.580:FF:000001">
    <property type="entry name" value="tRNA pseudouridine synthase A"/>
    <property type="match status" value="1"/>
</dbReference>
<dbReference type="InterPro" id="IPR001406">
    <property type="entry name" value="PsdUridine_synth_TruA"/>
</dbReference>
<comment type="similarity">
    <text evidence="1 4 7">Belongs to the tRNA pseudouridine synthase TruA family.</text>
</comment>
<dbReference type="Pfam" id="PF01416">
    <property type="entry name" value="PseudoU_synth_1"/>
    <property type="match status" value="2"/>
</dbReference>
<dbReference type="InterPro" id="IPR020097">
    <property type="entry name" value="PsdUridine_synth_TruA_a/b_dom"/>
</dbReference>
<evidence type="ECO:0000256" key="1">
    <source>
        <dbReference type="ARBA" id="ARBA00009375"/>
    </source>
</evidence>
<comment type="subunit">
    <text evidence="4">Homodimer.</text>
</comment>
<evidence type="ECO:0000256" key="4">
    <source>
        <dbReference type="HAMAP-Rule" id="MF_00171"/>
    </source>
</evidence>
<feature type="domain" description="Pseudouridine synthase I TruA alpha/beta" evidence="8">
    <location>
        <begin position="149"/>
        <end position="253"/>
    </location>
</feature>
<dbReference type="EC" id="5.4.99.12" evidence="4"/>
<evidence type="ECO:0000313" key="10">
    <source>
        <dbReference type="Proteomes" id="UP000199042"/>
    </source>
</evidence>
<evidence type="ECO:0000256" key="2">
    <source>
        <dbReference type="ARBA" id="ARBA00022694"/>
    </source>
</evidence>
<comment type="caution">
    <text evidence="4">Lacks conserved residue(s) required for the propagation of feature annotation.</text>
</comment>
<keyword evidence="2 4" id="KW-0819">tRNA processing</keyword>
<protein>
    <recommendedName>
        <fullName evidence="4">tRNA pseudouridine synthase A</fullName>
        <ecNumber evidence="4">5.4.99.12</ecNumber>
    </recommendedName>
    <alternativeName>
        <fullName evidence="4">tRNA pseudouridine(38-40) synthase</fullName>
    </alternativeName>
    <alternativeName>
        <fullName evidence="4">tRNA pseudouridylate synthase I</fullName>
    </alternativeName>
    <alternativeName>
        <fullName evidence="4">tRNA-uridine isomerase I</fullName>
    </alternativeName>
</protein>
<feature type="active site" description="Nucleophile" evidence="4 5">
    <location>
        <position position="58"/>
    </location>
</feature>
<dbReference type="InterPro" id="IPR020094">
    <property type="entry name" value="TruA/RsuA/RluB/E/F_N"/>
</dbReference>
<gene>
    <name evidence="4" type="primary">truA</name>
    <name evidence="9" type="ORF">SAMN04488525_102364</name>
</gene>
<dbReference type="HAMAP" id="MF_00171">
    <property type="entry name" value="TruA"/>
    <property type="match status" value="1"/>
</dbReference>
<evidence type="ECO:0000313" key="9">
    <source>
        <dbReference type="EMBL" id="SEA24525.1"/>
    </source>
</evidence>
<dbReference type="PANTHER" id="PTHR11142:SF0">
    <property type="entry name" value="TRNA PSEUDOURIDINE SYNTHASE-LIKE 1"/>
    <property type="match status" value="1"/>
</dbReference>
<dbReference type="NCBIfam" id="TIGR00071">
    <property type="entry name" value="hisT_truA"/>
    <property type="match status" value="1"/>
</dbReference>
<proteinExistence type="inferred from homology"/>
<comment type="catalytic activity">
    <reaction evidence="4 7">
        <text>uridine(38/39/40) in tRNA = pseudouridine(38/39/40) in tRNA</text>
        <dbReference type="Rhea" id="RHEA:22376"/>
        <dbReference type="Rhea" id="RHEA-COMP:10085"/>
        <dbReference type="Rhea" id="RHEA-COMP:10087"/>
        <dbReference type="ChEBI" id="CHEBI:65314"/>
        <dbReference type="ChEBI" id="CHEBI:65315"/>
        <dbReference type="EC" id="5.4.99.12"/>
    </reaction>
</comment>
<evidence type="ECO:0000256" key="3">
    <source>
        <dbReference type="ARBA" id="ARBA00023235"/>
    </source>
</evidence>
<evidence type="ECO:0000259" key="8">
    <source>
        <dbReference type="Pfam" id="PF01416"/>
    </source>
</evidence>
<dbReference type="Gene3D" id="3.30.70.660">
    <property type="entry name" value="Pseudouridine synthase I, catalytic domain, C-terminal subdomain"/>
    <property type="match status" value="1"/>
</dbReference>
<evidence type="ECO:0000256" key="7">
    <source>
        <dbReference type="RuleBase" id="RU003792"/>
    </source>
</evidence>
<evidence type="ECO:0000256" key="5">
    <source>
        <dbReference type="PIRSR" id="PIRSR001430-1"/>
    </source>
</evidence>
<dbReference type="PANTHER" id="PTHR11142">
    <property type="entry name" value="PSEUDOURIDYLATE SYNTHASE"/>
    <property type="match status" value="1"/>
</dbReference>
<dbReference type="InterPro" id="IPR020103">
    <property type="entry name" value="PsdUridine_synth_cat_dom_sf"/>
</dbReference>
<keyword evidence="3 4" id="KW-0413">Isomerase</keyword>
<reference evidence="9 10" key="1">
    <citation type="submission" date="2016-10" db="EMBL/GenBank/DDBJ databases">
        <authorList>
            <person name="Varghese N."/>
            <person name="Submissions S."/>
        </authorList>
    </citation>
    <scope>NUCLEOTIDE SEQUENCE [LARGE SCALE GENOMIC DNA]</scope>
    <source>
        <strain evidence="9 10">DSM 14526</strain>
    </source>
</reference>
<dbReference type="GO" id="GO:0160147">
    <property type="term" value="F:tRNA pseudouridine(38-40) synthase activity"/>
    <property type="evidence" value="ECO:0007669"/>
    <property type="project" value="UniProtKB-EC"/>
</dbReference>
<accession>A0AB37ZYW9</accession>
<dbReference type="CDD" id="cd02570">
    <property type="entry name" value="PseudoU_synth_EcTruA"/>
    <property type="match status" value="1"/>
</dbReference>
<dbReference type="GO" id="GO:0003723">
    <property type="term" value="F:RNA binding"/>
    <property type="evidence" value="ECO:0007669"/>
    <property type="project" value="InterPro"/>
</dbReference>
<dbReference type="Proteomes" id="UP000199042">
    <property type="component" value="Unassembled WGS sequence"/>
</dbReference>
<dbReference type="Gene3D" id="3.30.70.580">
    <property type="entry name" value="Pseudouridine synthase I, catalytic domain, N-terminal subdomain"/>
    <property type="match status" value="1"/>
</dbReference>